<evidence type="ECO:0000313" key="2">
    <source>
        <dbReference type="Proteomes" id="UP001497482"/>
    </source>
</evidence>
<protein>
    <submittedName>
        <fullName evidence="1">Uncharacterized protein</fullName>
    </submittedName>
</protein>
<keyword evidence="2" id="KW-1185">Reference proteome</keyword>
<gene>
    <name evidence="1" type="ORF">KC01_LOCUS41519</name>
</gene>
<proteinExistence type="predicted"/>
<sequence length="134" mass="14647">MARLRHWVVKLMPIMPREEATEELLLAADPCLKADVGDPRLRATLVWEMRRGKGGGGMVREESLGGSGAGADVLRAWAECSLKEFSQAWWVRFSGREMAVKSTRAGSVIVKVVLASAHLSNLKPAPTPLRPVQS</sequence>
<reference evidence="1 2" key="1">
    <citation type="submission" date="2024-04" db="EMBL/GenBank/DDBJ databases">
        <authorList>
            <person name="Waldvogel A.-M."/>
            <person name="Schoenle A."/>
        </authorList>
    </citation>
    <scope>NUCLEOTIDE SEQUENCE [LARGE SCALE GENOMIC DNA]</scope>
</reference>
<organism evidence="1 2">
    <name type="scientific">Knipowitschia caucasica</name>
    <name type="common">Caucasian dwarf goby</name>
    <name type="synonym">Pomatoschistus caucasicus</name>
    <dbReference type="NCBI Taxonomy" id="637954"/>
    <lineage>
        <taxon>Eukaryota</taxon>
        <taxon>Metazoa</taxon>
        <taxon>Chordata</taxon>
        <taxon>Craniata</taxon>
        <taxon>Vertebrata</taxon>
        <taxon>Euteleostomi</taxon>
        <taxon>Actinopterygii</taxon>
        <taxon>Neopterygii</taxon>
        <taxon>Teleostei</taxon>
        <taxon>Neoteleostei</taxon>
        <taxon>Acanthomorphata</taxon>
        <taxon>Gobiaria</taxon>
        <taxon>Gobiiformes</taxon>
        <taxon>Gobioidei</taxon>
        <taxon>Gobiidae</taxon>
        <taxon>Gobiinae</taxon>
        <taxon>Knipowitschia</taxon>
    </lineage>
</organism>
<dbReference type="AlphaFoldDB" id="A0AAV2MQ51"/>
<dbReference type="EMBL" id="OZ035831">
    <property type="protein sequence ID" value="CAL1615599.1"/>
    <property type="molecule type" value="Genomic_DNA"/>
</dbReference>
<name>A0AAV2MQ51_KNICA</name>
<evidence type="ECO:0000313" key="1">
    <source>
        <dbReference type="EMBL" id="CAL1615599.1"/>
    </source>
</evidence>
<dbReference type="Proteomes" id="UP001497482">
    <property type="component" value="Chromosome 9"/>
</dbReference>
<accession>A0AAV2MQ51</accession>